<dbReference type="InterPro" id="IPR050109">
    <property type="entry name" value="HTH-type_TetR-like_transc_reg"/>
</dbReference>
<accession>A0A2N3PZ59</accession>
<dbReference type="AlphaFoldDB" id="A0A2N3PZ59"/>
<sequence length="206" mass="22399">MGVEVMKGRGRHNAVVAAARRKQILDAASECFRRKGFRGASMMDISESAGLSTGHIYHYFENKEAIVEAVVDRGRPDLTDAAGAISSHSDLIEALLRSIDGKGGRDAPAVPALVLEVFAEASRNSLVARLFEAYERSLEKRLEGVLKSAQASGVIDQSADVDRLGRFLKVVLYGLIVHTAMVPGLGPAELRHVLDFFSDNTFWSSR</sequence>
<keyword evidence="2" id="KW-0805">Transcription regulation</keyword>
<dbReference type="GO" id="GO:0003700">
    <property type="term" value="F:DNA-binding transcription factor activity"/>
    <property type="evidence" value="ECO:0007669"/>
    <property type="project" value="TreeGrafter"/>
</dbReference>
<dbReference type="InterPro" id="IPR039538">
    <property type="entry name" value="BetI_C"/>
</dbReference>
<feature type="domain" description="HTH tetR-type" evidence="6">
    <location>
        <begin position="18"/>
        <end position="78"/>
    </location>
</feature>
<dbReference type="EMBL" id="PIUM01000003">
    <property type="protein sequence ID" value="PKU25696.1"/>
    <property type="molecule type" value="Genomic_DNA"/>
</dbReference>
<evidence type="ECO:0000256" key="4">
    <source>
        <dbReference type="ARBA" id="ARBA00023163"/>
    </source>
</evidence>
<evidence type="ECO:0000256" key="3">
    <source>
        <dbReference type="ARBA" id="ARBA00023125"/>
    </source>
</evidence>
<evidence type="ECO:0000259" key="6">
    <source>
        <dbReference type="PROSITE" id="PS50977"/>
    </source>
</evidence>
<dbReference type="PROSITE" id="PS50977">
    <property type="entry name" value="HTH_TETR_2"/>
    <property type="match status" value="1"/>
</dbReference>
<feature type="DNA-binding region" description="H-T-H motif" evidence="5">
    <location>
        <begin position="41"/>
        <end position="60"/>
    </location>
</feature>
<dbReference type="Pfam" id="PF13977">
    <property type="entry name" value="TetR_C_6"/>
    <property type="match status" value="1"/>
</dbReference>
<evidence type="ECO:0000313" key="8">
    <source>
        <dbReference type="Proteomes" id="UP000233293"/>
    </source>
</evidence>
<evidence type="ECO:0000256" key="1">
    <source>
        <dbReference type="ARBA" id="ARBA00022491"/>
    </source>
</evidence>
<dbReference type="InterPro" id="IPR001647">
    <property type="entry name" value="HTH_TetR"/>
</dbReference>
<dbReference type="SUPFAM" id="SSF46689">
    <property type="entry name" value="Homeodomain-like"/>
    <property type="match status" value="1"/>
</dbReference>
<dbReference type="Proteomes" id="UP000233293">
    <property type="component" value="Unassembled WGS sequence"/>
</dbReference>
<evidence type="ECO:0000256" key="2">
    <source>
        <dbReference type="ARBA" id="ARBA00023015"/>
    </source>
</evidence>
<dbReference type="GO" id="GO:0000976">
    <property type="term" value="F:transcription cis-regulatory region binding"/>
    <property type="evidence" value="ECO:0007669"/>
    <property type="project" value="TreeGrafter"/>
</dbReference>
<reference evidence="8" key="1">
    <citation type="submission" date="2017-12" db="EMBL/GenBank/DDBJ databases">
        <title>Draft genome sequence of Telmatospirillum siberiense 26-4b1T, an acidotolerant peatland alphaproteobacterium potentially involved in sulfur cycling.</title>
        <authorList>
            <person name="Hausmann B."/>
            <person name="Pjevac P."/>
            <person name="Schreck K."/>
            <person name="Herbold C.W."/>
            <person name="Daims H."/>
            <person name="Wagner M."/>
            <person name="Pester M."/>
            <person name="Loy A."/>
        </authorList>
    </citation>
    <scope>NUCLEOTIDE SEQUENCE [LARGE SCALE GENOMIC DNA]</scope>
    <source>
        <strain evidence="8">26-4b1</strain>
    </source>
</reference>
<organism evidence="7 8">
    <name type="scientific">Telmatospirillum siberiense</name>
    <dbReference type="NCBI Taxonomy" id="382514"/>
    <lineage>
        <taxon>Bacteria</taxon>
        <taxon>Pseudomonadati</taxon>
        <taxon>Pseudomonadota</taxon>
        <taxon>Alphaproteobacteria</taxon>
        <taxon>Rhodospirillales</taxon>
        <taxon>Rhodospirillaceae</taxon>
        <taxon>Telmatospirillum</taxon>
    </lineage>
</organism>
<keyword evidence="1" id="KW-0678">Repressor</keyword>
<keyword evidence="3 5" id="KW-0238">DNA-binding</keyword>
<dbReference type="InterPro" id="IPR023772">
    <property type="entry name" value="DNA-bd_HTH_TetR-type_CS"/>
</dbReference>
<keyword evidence="8" id="KW-1185">Reference proteome</keyword>
<protein>
    <submittedName>
        <fullName evidence="7">TetR family transcriptional regulator</fullName>
    </submittedName>
</protein>
<keyword evidence="4" id="KW-0804">Transcription</keyword>
<dbReference type="PROSITE" id="PS01081">
    <property type="entry name" value="HTH_TETR_1"/>
    <property type="match status" value="1"/>
</dbReference>
<proteinExistence type="predicted"/>
<comment type="caution">
    <text evidence="7">The sequence shown here is derived from an EMBL/GenBank/DDBJ whole genome shotgun (WGS) entry which is preliminary data.</text>
</comment>
<dbReference type="PANTHER" id="PTHR30055">
    <property type="entry name" value="HTH-TYPE TRANSCRIPTIONAL REGULATOR RUTR"/>
    <property type="match status" value="1"/>
</dbReference>
<name>A0A2N3PZ59_9PROT</name>
<dbReference type="PANTHER" id="PTHR30055:SF234">
    <property type="entry name" value="HTH-TYPE TRANSCRIPTIONAL REGULATOR BETI"/>
    <property type="match status" value="1"/>
</dbReference>
<dbReference type="Pfam" id="PF00440">
    <property type="entry name" value="TetR_N"/>
    <property type="match status" value="1"/>
</dbReference>
<dbReference type="Gene3D" id="1.10.357.10">
    <property type="entry name" value="Tetracycline Repressor, domain 2"/>
    <property type="match status" value="1"/>
</dbReference>
<evidence type="ECO:0000256" key="5">
    <source>
        <dbReference type="PROSITE-ProRule" id="PRU00335"/>
    </source>
</evidence>
<dbReference type="PRINTS" id="PR00455">
    <property type="entry name" value="HTHTETR"/>
</dbReference>
<dbReference type="InterPro" id="IPR036271">
    <property type="entry name" value="Tet_transcr_reg_TetR-rel_C_sf"/>
</dbReference>
<dbReference type="SUPFAM" id="SSF48498">
    <property type="entry name" value="Tetracyclin repressor-like, C-terminal domain"/>
    <property type="match status" value="1"/>
</dbReference>
<gene>
    <name evidence="7" type="ORF">CWS72_03735</name>
</gene>
<dbReference type="InterPro" id="IPR009057">
    <property type="entry name" value="Homeodomain-like_sf"/>
</dbReference>
<evidence type="ECO:0000313" key="7">
    <source>
        <dbReference type="EMBL" id="PKU25696.1"/>
    </source>
</evidence>